<dbReference type="KEGG" id="stha:NCTC11429_04967"/>
<dbReference type="AlphaFoldDB" id="A0A4U9W5G8"/>
<dbReference type="Proteomes" id="UP001566204">
    <property type="component" value="Unassembled WGS sequence"/>
</dbReference>
<keyword evidence="4" id="KW-1185">Reference proteome</keyword>
<dbReference type="EMBL" id="LR590484">
    <property type="protein sequence ID" value="VTR53993.1"/>
    <property type="molecule type" value="Genomic_DNA"/>
</dbReference>
<dbReference type="STRING" id="1123265.GCA_000686625_00306"/>
<name>A0A4U9W5G8_9SPHI</name>
<sequence>MTTPYLFRGNELLIFKFITSKSIHIPALCHIETKVVYHYRAPNSFRVHFYTQSGKIGHVTLNQKGAFDFLLLQLRRENPQLSIFMQDR</sequence>
<dbReference type="Proteomes" id="UP000308196">
    <property type="component" value="Chromosome"/>
</dbReference>
<proteinExistence type="predicted"/>
<evidence type="ECO:0000313" key="1">
    <source>
        <dbReference type="EMBL" id="MEZ0451370.1"/>
    </source>
</evidence>
<protein>
    <submittedName>
        <fullName evidence="2">Uncharacterized protein</fullName>
    </submittedName>
</protein>
<organism evidence="2 3">
    <name type="scientific">Sphingobacterium thalpophilum</name>
    <dbReference type="NCBI Taxonomy" id="259"/>
    <lineage>
        <taxon>Bacteria</taxon>
        <taxon>Pseudomonadati</taxon>
        <taxon>Bacteroidota</taxon>
        <taxon>Sphingobacteriia</taxon>
        <taxon>Sphingobacteriales</taxon>
        <taxon>Sphingobacteriaceae</taxon>
        <taxon>Sphingobacterium</taxon>
    </lineage>
</organism>
<gene>
    <name evidence="1" type="ORF">ABTW24_07165</name>
    <name evidence="2" type="ORF">NCTC11429_04967</name>
</gene>
<reference evidence="2 3" key="1">
    <citation type="submission" date="2019-05" db="EMBL/GenBank/DDBJ databases">
        <authorList>
            <consortium name="Pathogen Informatics"/>
        </authorList>
    </citation>
    <scope>NUCLEOTIDE SEQUENCE [LARGE SCALE GENOMIC DNA]</scope>
    <source>
        <strain evidence="2 3">NCTC11429</strain>
    </source>
</reference>
<evidence type="ECO:0000313" key="3">
    <source>
        <dbReference type="Proteomes" id="UP000308196"/>
    </source>
</evidence>
<dbReference type="EMBL" id="JBEOQB010000002">
    <property type="protein sequence ID" value="MEZ0451370.1"/>
    <property type="molecule type" value="Genomic_DNA"/>
</dbReference>
<accession>A0A4U9W5G8</accession>
<evidence type="ECO:0000313" key="2">
    <source>
        <dbReference type="EMBL" id="VTR53993.1"/>
    </source>
</evidence>
<dbReference type="RefSeq" id="WP_138097061.1">
    <property type="nucleotide sequence ID" value="NZ_CP141191.1"/>
</dbReference>
<evidence type="ECO:0000313" key="4">
    <source>
        <dbReference type="Proteomes" id="UP001566204"/>
    </source>
</evidence>
<dbReference type="GeneID" id="78465525"/>
<reference evidence="1 4" key="2">
    <citation type="submission" date="2024-06" db="EMBL/GenBank/DDBJ databases">
        <title>Soil Sphingobacterium thalpophilum.</title>
        <authorList>
            <person name="Yang J."/>
            <person name="Li J."/>
        </authorList>
    </citation>
    <scope>NUCLEOTIDE SEQUENCE [LARGE SCALE GENOMIC DNA]</scope>
    <source>
        <strain evidence="1 4">22g91tb</strain>
    </source>
</reference>